<reference evidence="1 2" key="1">
    <citation type="submission" date="2023-01" db="EMBL/GenBank/DDBJ databases">
        <authorList>
            <person name="Kreplak J."/>
        </authorList>
    </citation>
    <scope>NUCLEOTIDE SEQUENCE [LARGE SCALE GENOMIC DNA]</scope>
</reference>
<gene>
    <name evidence="1" type="ORF">VFH_IV134960</name>
</gene>
<name>A0AAV1AHW3_VICFA</name>
<evidence type="ECO:0000313" key="2">
    <source>
        <dbReference type="Proteomes" id="UP001157006"/>
    </source>
</evidence>
<dbReference type="AlphaFoldDB" id="A0AAV1AHW3"/>
<sequence>MCKVNDFSKAVNLPSSKTVSSPSPQSSLSLSHLLRSPSHITASSIFIETSALPFLHQQNFTYVSTDDSDLESDSLKRPLTGPTLDESLLHFNELDPSLKTSDIYLSSTDSNLPLSPAPSPTQVAWLYVEMMWRTVPSLTHFLL</sequence>
<keyword evidence="2" id="KW-1185">Reference proteome</keyword>
<proteinExistence type="predicted"/>
<accession>A0AAV1AHW3</accession>
<dbReference type="Proteomes" id="UP001157006">
    <property type="component" value="Chromosome 4"/>
</dbReference>
<evidence type="ECO:0000313" key="1">
    <source>
        <dbReference type="EMBL" id="CAI8609471.1"/>
    </source>
</evidence>
<protein>
    <submittedName>
        <fullName evidence="1">Uncharacterized protein</fullName>
    </submittedName>
</protein>
<organism evidence="1 2">
    <name type="scientific">Vicia faba</name>
    <name type="common">Broad bean</name>
    <name type="synonym">Faba vulgaris</name>
    <dbReference type="NCBI Taxonomy" id="3906"/>
    <lineage>
        <taxon>Eukaryota</taxon>
        <taxon>Viridiplantae</taxon>
        <taxon>Streptophyta</taxon>
        <taxon>Embryophyta</taxon>
        <taxon>Tracheophyta</taxon>
        <taxon>Spermatophyta</taxon>
        <taxon>Magnoliopsida</taxon>
        <taxon>eudicotyledons</taxon>
        <taxon>Gunneridae</taxon>
        <taxon>Pentapetalae</taxon>
        <taxon>rosids</taxon>
        <taxon>fabids</taxon>
        <taxon>Fabales</taxon>
        <taxon>Fabaceae</taxon>
        <taxon>Papilionoideae</taxon>
        <taxon>50 kb inversion clade</taxon>
        <taxon>NPAAA clade</taxon>
        <taxon>Hologalegina</taxon>
        <taxon>IRL clade</taxon>
        <taxon>Fabeae</taxon>
        <taxon>Vicia</taxon>
    </lineage>
</organism>
<dbReference type="EMBL" id="OX451739">
    <property type="protein sequence ID" value="CAI8609471.1"/>
    <property type="molecule type" value="Genomic_DNA"/>
</dbReference>